<feature type="coiled-coil region" evidence="2">
    <location>
        <begin position="670"/>
        <end position="704"/>
    </location>
</feature>
<keyword evidence="1" id="KW-0853">WD repeat</keyword>
<feature type="coiled-coil region" evidence="2">
    <location>
        <begin position="886"/>
        <end position="955"/>
    </location>
</feature>
<feature type="coiled-coil region" evidence="2">
    <location>
        <begin position="998"/>
        <end position="1025"/>
    </location>
</feature>
<proteinExistence type="predicted"/>
<name>A0A7S1KL60_9EUKA</name>
<evidence type="ECO:0000256" key="1">
    <source>
        <dbReference type="PROSITE-ProRule" id="PRU00221"/>
    </source>
</evidence>
<dbReference type="SUPFAM" id="SSF69322">
    <property type="entry name" value="Tricorn protease domain 2"/>
    <property type="match status" value="1"/>
</dbReference>
<dbReference type="InterPro" id="IPR036322">
    <property type="entry name" value="WD40_repeat_dom_sf"/>
</dbReference>
<gene>
    <name evidence="4" type="ORF">PCOS0759_LOCUS580</name>
</gene>
<dbReference type="EMBL" id="HBGD01000722">
    <property type="protein sequence ID" value="CAD9077349.1"/>
    <property type="molecule type" value="Transcribed_RNA"/>
</dbReference>
<dbReference type="SUPFAM" id="SSF50978">
    <property type="entry name" value="WD40 repeat-like"/>
    <property type="match status" value="1"/>
</dbReference>
<dbReference type="PANTHER" id="PTHR32215:SF0">
    <property type="entry name" value="CILIA- AND FLAGELLA-ASSOCIATED PROTEIN 57"/>
    <property type="match status" value="1"/>
</dbReference>
<evidence type="ECO:0000256" key="2">
    <source>
        <dbReference type="SAM" id="Coils"/>
    </source>
</evidence>
<organism evidence="4">
    <name type="scientific">Percolomonas cosmopolitus</name>
    <dbReference type="NCBI Taxonomy" id="63605"/>
    <lineage>
        <taxon>Eukaryota</taxon>
        <taxon>Discoba</taxon>
        <taxon>Heterolobosea</taxon>
        <taxon>Tetramitia</taxon>
        <taxon>Eutetramitia</taxon>
        <taxon>Percolomonadidae</taxon>
        <taxon>Percolomonas</taxon>
    </lineage>
</organism>
<dbReference type="SMART" id="SM00320">
    <property type="entry name" value="WD40"/>
    <property type="match status" value="6"/>
</dbReference>
<dbReference type="InterPro" id="IPR015943">
    <property type="entry name" value="WD40/YVTN_repeat-like_dom_sf"/>
</dbReference>
<sequence length="1213" mass="140022">MSFINEYIRTQQNILTIRSAYGTPSGIPAAKVAIIQSQPLTFLYITGQSLVLQSPKQTRYITGSGKGISTFAVAPNRRHVAVALKGKDPMIEIYELTGELKRRKQYLFPGLGSMEYADLKFSDDGEYLIAQGDSPDYTLVLWKNNSIGSQDSSNKPHLLASQAEDGGMKFDHVGHIASSNKEKNPVYQCSISPNNETLCVTGNGIFKLFKFIDGIIKPVQIGLGNREPEPYFAHCWVTEDRLILTNDHGDLFVVEGEDYKLLPCSPSDGIPIRSMIRTPQGGFICAGDNGYVTVFDPIPNDEDEMFQKRQRIQVENVNSLYNEEDLSVRHMTFDEQTEVLGIITKSGILMYTSLASSGEYGAEASSDNAKFSFLTPLFHSNHITGLDTCVRKPYVATCSLDQTVRILNYQKSSMVVCQKFSSEAHSIALHPSGLYCAVGFSDKLRFLKILGSKLVEEKFFAIRKCQEVKFSHGGHFFAAVNGTVINVYHTYTLQPVYALRGHTSRVRSIYWKPEDTHIASVGMDGNIFEFQLKNEKKVNDNQIKHCQFTGVATDGKSIFTTGNDATLRQFQDSIAQNEFPTGEHSMISLELGNLQKYLYGGMDDGSVRVYHLSSLDEFEEQIMVHEKPVMKVVLTYHENLLMTISQESLFIFEINQEGHKAADVRFSEEILISTQDLQEKNDQIKKLEQMFSELKSDNDYEERKKEIEFNERVKEQAGNFQLEMKQKIQTLYNLQTDKANIKREKESELKENELGHKKDIQEMEHSYNQRIASAMNQIKEVNGQREAGRRNLEETRAMRARQHEQDINQLQNDTNDEIRQKQEEINRLEEEKAMEADRHVEMMRQTHADHQILVDKFMKKYQAKLDMQKNANLRLSGSNTIDENKEKEYEKEISKLESFIKDLDSKLADYKVKLDQKIKEKKAVMKENKDREDKIVEKEKRIFELKKQNQELEKYKFVLDYTITTLNEQIKPSKDKKASLVKEINEIDSKLKDYMVNNTKLKTMISDMKNTIQEYRHKTKDMRKNVRDADIYQARMKSHIHEVIEYIQSPKDLRERVKEFYQTHVNKKIQKADIDFDIQKEYDRQRMHLETSVDTMKNKLHKVTQKAKSENMRIMHENVVLINEINQLRRESRILKSRLREKEDRLGGGKDGRPHSAYSIASNGEEEDMELQLRREIDMQLTEINALQMKLEDLESEARSRSRPVSRELPPLK</sequence>
<protein>
    <recommendedName>
        <fullName evidence="5">Cilia- and flagella-associated protein 57</fullName>
    </recommendedName>
</protein>
<feature type="repeat" description="WD" evidence="1">
    <location>
        <begin position="499"/>
        <end position="540"/>
    </location>
</feature>
<reference evidence="4" key="1">
    <citation type="submission" date="2021-01" db="EMBL/GenBank/DDBJ databases">
        <authorList>
            <person name="Corre E."/>
            <person name="Pelletier E."/>
            <person name="Niang G."/>
            <person name="Scheremetjew M."/>
            <person name="Finn R."/>
            <person name="Kale V."/>
            <person name="Holt S."/>
            <person name="Cochrane G."/>
            <person name="Meng A."/>
            <person name="Brown T."/>
            <person name="Cohen L."/>
        </authorList>
    </citation>
    <scope>NUCLEOTIDE SEQUENCE</scope>
    <source>
        <strain evidence="4">WS</strain>
    </source>
</reference>
<dbReference type="Pfam" id="PF00400">
    <property type="entry name" value="WD40"/>
    <property type="match status" value="2"/>
</dbReference>
<dbReference type="PROSITE" id="PS50082">
    <property type="entry name" value="WD_REPEATS_2"/>
    <property type="match status" value="1"/>
</dbReference>
<feature type="compositionally biased region" description="Basic and acidic residues" evidence="3">
    <location>
        <begin position="1140"/>
        <end position="1154"/>
    </location>
</feature>
<dbReference type="AlphaFoldDB" id="A0A7S1KL60"/>
<evidence type="ECO:0000313" key="4">
    <source>
        <dbReference type="EMBL" id="CAD9077349.1"/>
    </source>
</evidence>
<accession>A0A7S1KL60</accession>
<keyword evidence="2" id="KW-0175">Coiled coil</keyword>
<evidence type="ECO:0008006" key="5">
    <source>
        <dbReference type="Google" id="ProtNLM"/>
    </source>
</evidence>
<feature type="region of interest" description="Disordered" evidence="3">
    <location>
        <begin position="1193"/>
        <end position="1213"/>
    </location>
</feature>
<dbReference type="InterPro" id="IPR052993">
    <property type="entry name" value="CFA-57"/>
</dbReference>
<dbReference type="InterPro" id="IPR001680">
    <property type="entry name" value="WD40_rpt"/>
</dbReference>
<dbReference type="PANTHER" id="PTHR32215">
    <property type="entry name" value="CILIA- AND FLAGELLA-ASSOCIATED PROTEIN 57"/>
    <property type="match status" value="1"/>
</dbReference>
<evidence type="ECO:0000256" key="3">
    <source>
        <dbReference type="SAM" id="MobiDB-lite"/>
    </source>
</evidence>
<feature type="coiled-coil region" evidence="2">
    <location>
        <begin position="800"/>
        <end position="845"/>
    </location>
</feature>
<dbReference type="Gene3D" id="2.130.10.10">
    <property type="entry name" value="YVTN repeat-like/Quinoprotein amine dehydrogenase"/>
    <property type="match status" value="2"/>
</dbReference>
<feature type="region of interest" description="Disordered" evidence="3">
    <location>
        <begin position="1140"/>
        <end position="1166"/>
    </location>
</feature>